<dbReference type="RefSeq" id="WP_283407594.1">
    <property type="nucleotide sequence ID" value="NZ_FXUF01000001.1"/>
</dbReference>
<feature type="domain" description="NfeD1b N-terminal" evidence="8">
    <location>
        <begin position="34"/>
        <end position="214"/>
    </location>
</feature>
<dbReference type="PANTHER" id="PTHR33507">
    <property type="entry name" value="INNER MEMBRANE PROTEIN YBBJ"/>
    <property type="match status" value="1"/>
</dbReference>
<proteinExistence type="predicted"/>
<dbReference type="Pfam" id="PF25145">
    <property type="entry name" value="NfeD1b_N"/>
    <property type="match status" value="1"/>
</dbReference>
<organism evidence="9 10">
    <name type="scientific">Anoxynatronum buryatiense</name>
    <dbReference type="NCBI Taxonomy" id="489973"/>
    <lineage>
        <taxon>Bacteria</taxon>
        <taxon>Bacillati</taxon>
        <taxon>Bacillota</taxon>
        <taxon>Clostridia</taxon>
        <taxon>Eubacteriales</taxon>
        <taxon>Clostridiaceae</taxon>
        <taxon>Anoxynatronum</taxon>
    </lineage>
</organism>
<dbReference type="InterPro" id="IPR056738">
    <property type="entry name" value="NfeD1b_N"/>
</dbReference>
<dbReference type="GO" id="GO:0008233">
    <property type="term" value="F:peptidase activity"/>
    <property type="evidence" value="ECO:0007669"/>
    <property type="project" value="UniProtKB-KW"/>
</dbReference>
<evidence type="ECO:0000313" key="10">
    <source>
        <dbReference type="Proteomes" id="UP001158066"/>
    </source>
</evidence>
<keyword evidence="9" id="KW-0645">Protease</keyword>
<dbReference type="PANTHER" id="PTHR33507:SF3">
    <property type="entry name" value="INNER MEMBRANE PROTEIN YBBJ"/>
    <property type="match status" value="1"/>
</dbReference>
<evidence type="ECO:0000259" key="6">
    <source>
        <dbReference type="Pfam" id="PF01957"/>
    </source>
</evidence>
<comment type="subcellular location">
    <subcellularLocation>
        <location evidence="1">Membrane</location>
        <topology evidence="1">Multi-pass membrane protein</topology>
    </subcellularLocation>
</comment>
<keyword evidence="4 5" id="KW-0472">Membrane</keyword>
<dbReference type="EMBL" id="FXUF01000001">
    <property type="protein sequence ID" value="SMP39510.1"/>
    <property type="molecule type" value="Genomic_DNA"/>
</dbReference>
<dbReference type="InterPro" id="IPR002810">
    <property type="entry name" value="NfeD-like_C"/>
</dbReference>
<dbReference type="Proteomes" id="UP001158066">
    <property type="component" value="Unassembled WGS sequence"/>
</dbReference>
<accession>A0AA46AHG5</accession>
<keyword evidence="9" id="KW-0378">Hydrolase</keyword>
<comment type="caution">
    <text evidence="9">The sequence shown here is derived from an EMBL/GenBank/DDBJ whole genome shotgun (WGS) entry which is preliminary data.</text>
</comment>
<evidence type="ECO:0000259" key="8">
    <source>
        <dbReference type="Pfam" id="PF25145"/>
    </source>
</evidence>
<dbReference type="SUPFAM" id="SSF52096">
    <property type="entry name" value="ClpP/crotonase"/>
    <property type="match status" value="1"/>
</dbReference>
<evidence type="ECO:0000259" key="7">
    <source>
        <dbReference type="Pfam" id="PF24961"/>
    </source>
</evidence>
<feature type="transmembrane region" description="Helical" evidence="5">
    <location>
        <begin position="302"/>
        <end position="321"/>
    </location>
</feature>
<dbReference type="CDD" id="cd07021">
    <property type="entry name" value="Clp_protease_NfeD_like"/>
    <property type="match status" value="1"/>
</dbReference>
<dbReference type="Gene3D" id="2.40.50.140">
    <property type="entry name" value="Nucleic acid-binding proteins"/>
    <property type="match status" value="1"/>
</dbReference>
<dbReference type="InterPro" id="IPR029045">
    <property type="entry name" value="ClpP/crotonase-like_dom_sf"/>
</dbReference>
<dbReference type="GO" id="GO:0005886">
    <property type="term" value="C:plasma membrane"/>
    <property type="evidence" value="ECO:0007669"/>
    <property type="project" value="TreeGrafter"/>
</dbReference>
<dbReference type="AlphaFoldDB" id="A0AA46AHG5"/>
<dbReference type="InterPro" id="IPR052165">
    <property type="entry name" value="Membrane_assoc_protease"/>
</dbReference>
<name>A0AA46AHG5_9CLOT</name>
<evidence type="ECO:0000313" key="9">
    <source>
        <dbReference type="EMBL" id="SMP39510.1"/>
    </source>
</evidence>
<keyword evidence="3 5" id="KW-1133">Transmembrane helix</keyword>
<protein>
    <submittedName>
        <fullName evidence="9">Membrane-bound serine protease (ClpP class)</fullName>
    </submittedName>
</protein>
<keyword evidence="2 5" id="KW-0812">Transmembrane</keyword>
<dbReference type="GO" id="GO:0006508">
    <property type="term" value="P:proteolysis"/>
    <property type="evidence" value="ECO:0007669"/>
    <property type="project" value="UniProtKB-KW"/>
</dbReference>
<keyword evidence="10" id="KW-1185">Reference proteome</keyword>
<evidence type="ECO:0000256" key="3">
    <source>
        <dbReference type="ARBA" id="ARBA00022989"/>
    </source>
</evidence>
<evidence type="ECO:0000256" key="2">
    <source>
        <dbReference type="ARBA" id="ARBA00022692"/>
    </source>
</evidence>
<dbReference type="Pfam" id="PF24961">
    <property type="entry name" value="NfeD_membrane"/>
    <property type="match status" value="1"/>
</dbReference>
<evidence type="ECO:0000256" key="1">
    <source>
        <dbReference type="ARBA" id="ARBA00004141"/>
    </source>
</evidence>
<feature type="transmembrane region" description="Helical" evidence="5">
    <location>
        <begin position="277"/>
        <end position="295"/>
    </location>
</feature>
<feature type="transmembrane region" description="Helical" evidence="5">
    <location>
        <begin position="227"/>
        <end position="247"/>
    </location>
</feature>
<dbReference type="InterPro" id="IPR012340">
    <property type="entry name" value="NA-bd_OB-fold"/>
</dbReference>
<evidence type="ECO:0000256" key="4">
    <source>
        <dbReference type="ARBA" id="ARBA00023136"/>
    </source>
</evidence>
<feature type="domain" description="NfeD integral membrane" evidence="7">
    <location>
        <begin position="232"/>
        <end position="346"/>
    </location>
</feature>
<feature type="transmembrane region" description="Helical" evidence="5">
    <location>
        <begin position="327"/>
        <end position="349"/>
    </location>
</feature>
<dbReference type="Pfam" id="PF01957">
    <property type="entry name" value="NfeD"/>
    <property type="match status" value="1"/>
</dbReference>
<gene>
    <name evidence="9" type="ORF">SAMN06296020_101235</name>
</gene>
<feature type="domain" description="NfeD-like C-terminal" evidence="6">
    <location>
        <begin position="377"/>
        <end position="432"/>
    </location>
</feature>
<sequence length="434" mass="46042">MKRPIFLRRQLWIIVFVLMLTSSFAWGQNENGHVYVIPLQGEVGVAMEQFVSGALATAQEDDQLSGIIFVIDTYGGRVDAAERISEMITGLQVPTASFINPRAISAGVLLAISADTVTMAPGSNIGSAETIPDTEKALSAWTGVLRSVAQEKGRNPELVAAMADQRIEIEGITTAGQLLNMTAAEALEAELSDFTARGLQEVLHVMEMPNASLIEMEVSRAFKMAQVLTSAYVAPILLSVGFVGLLIEVFTAGFGFGGTVSFVAFALYFGGSILAGNAGTAVLLVFLAGIILLLIEAFAPGFGFPGIGGILLIVVSIVMASSSITSAIVSLVISLAASVIALIVILKYAPKSKYFDRLTLATEMRTDLGYVSTEGKEALIGKEGIVISYLHPAGTVDIEGEKVDAVSEGMYVETGTRVKVIRREGRRIVVKKVD</sequence>
<evidence type="ECO:0000256" key="5">
    <source>
        <dbReference type="SAM" id="Phobius"/>
    </source>
</evidence>
<dbReference type="Gene3D" id="3.90.226.10">
    <property type="entry name" value="2-enoyl-CoA Hydratase, Chain A, domain 1"/>
    <property type="match status" value="1"/>
</dbReference>
<dbReference type="SUPFAM" id="SSF141322">
    <property type="entry name" value="NfeD domain-like"/>
    <property type="match status" value="1"/>
</dbReference>
<dbReference type="InterPro" id="IPR056739">
    <property type="entry name" value="NfeD_membrane"/>
</dbReference>
<reference evidence="9" key="1">
    <citation type="submission" date="2017-05" db="EMBL/GenBank/DDBJ databases">
        <authorList>
            <person name="Varghese N."/>
            <person name="Submissions S."/>
        </authorList>
    </citation>
    <scope>NUCLEOTIDE SEQUENCE</scope>
    <source>
        <strain evidence="9">Su22</strain>
    </source>
</reference>